<proteinExistence type="predicted"/>
<dbReference type="EMBL" id="SPHZ02000005">
    <property type="protein sequence ID" value="KAF0918262.1"/>
    <property type="molecule type" value="Genomic_DNA"/>
</dbReference>
<dbReference type="AlphaFoldDB" id="A0A6G1E197"/>
<sequence length="102" mass="10777">MDGSALSIKEARWSLTPALKSSSAAVTLRGDREDGGGGTVTVATPPRAGEGGHGRPFRPSPPKVGDRSATCRLRPPPFWSSSEHRRRPITPSQCPIHGLAKP</sequence>
<name>A0A6G1E197_9ORYZ</name>
<protein>
    <submittedName>
        <fullName evidence="2">Uncharacterized protein</fullName>
    </submittedName>
</protein>
<reference evidence="2 3" key="1">
    <citation type="submission" date="2019-11" db="EMBL/GenBank/DDBJ databases">
        <title>Whole genome sequence of Oryza granulata.</title>
        <authorList>
            <person name="Li W."/>
        </authorList>
    </citation>
    <scope>NUCLEOTIDE SEQUENCE [LARGE SCALE GENOMIC DNA]</scope>
    <source>
        <strain evidence="3">cv. Menghai</strain>
        <tissue evidence="2">Leaf</tissue>
    </source>
</reference>
<comment type="caution">
    <text evidence="2">The sequence shown here is derived from an EMBL/GenBank/DDBJ whole genome shotgun (WGS) entry which is preliminary data.</text>
</comment>
<evidence type="ECO:0000313" key="3">
    <source>
        <dbReference type="Proteomes" id="UP000479710"/>
    </source>
</evidence>
<gene>
    <name evidence="2" type="ORF">E2562_023344</name>
</gene>
<dbReference type="Proteomes" id="UP000479710">
    <property type="component" value="Unassembled WGS sequence"/>
</dbReference>
<evidence type="ECO:0000256" key="1">
    <source>
        <dbReference type="SAM" id="MobiDB-lite"/>
    </source>
</evidence>
<organism evidence="2 3">
    <name type="scientific">Oryza meyeriana var. granulata</name>
    <dbReference type="NCBI Taxonomy" id="110450"/>
    <lineage>
        <taxon>Eukaryota</taxon>
        <taxon>Viridiplantae</taxon>
        <taxon>Streptophyta</taxon>
        <taxon>Embryophyta</taxon>
        <taxon>Tracheophyta</taxon>
        <taxon>Spermatophyta</taxon>
        <taxon>Magnoliopsida</taxon>
        <taxon>Liliopsida</taxon>
        <taxon>Poales</taxon>
        <taxon>Poaceae</taxon>
        <taxon>BOP clade</taxon>
        <taxon>Oryzoideae</taxon>
        <taxon>Oryzeae</taxon>
        <taxon>Oryzinae</taxon>
        <taxon>Oryza</taxon>
        <taxon>Oryza meyeriana</taxon>
    </lineage>
</organism>
<accession>A0A6G1E197</accession>
<feature type="region of interest" description="Disordered" evidence="1">
    <location>
        <begin position="19"/>
        <end position="102"/>
    </location>
</feature>
<evidence type="ECO:0000313" key="2">
    <source>
        <dbReference type="EMBL" id="KAF0918262.1"/>
    </source>
</evidence>
<keyword evidence="3" id="KW-1185">Reference proteome</keyword>